<dbReference type="Gene3D" id="1.20.1640.10">
    <property type="entry name" value="Multidrug efflux transporter AcrB transmembrane domain"/>
    <property type="match status" value="2"/>
</dbReference>
<dbReference type="InterPro" id="IPR001036">
    <property type="entry name" value="Acrflvin-R"/>
</dbReference>
<dbReference type="InterPro" id="IPR027463">
    <property type="entry name" value="AcrB_DN_DC_subdom"/>
</dbReference>
<feature type="transmembrane region" description="Helical" evidence="1">
    <location>
        <begin position="536"/>
        <end position="554"/>
    </location>
</feature>
<keyword evidence="3" id="KW-1185">Reference proteome</keyword>
<organism evidence="2 3">
    <name type="scientific">Filifactor villosus</name>
    <dbReference type="NCBI Taxonomy" id="29374"/>
    <lineage>
        <taxon>Bacteria</taxon>
        <taxon>Bacillati</taxon>
        <taxon>Bacillota</taxon>
        <taxon>Clostridia</taxon>
        <taxon>Peptostreptococcales</taxon>
        <taxon>Filifactoraceae</taxon>
        <taxon>Filifactor</taxon>
    </lineage>
</organism>
<proteinExistence type="predicted"/>
<dbReference type="SUPFAM" id="SSF82693">
    <property type="entry name" value="Multidrug efflux transporter AcrB pore domain, PN1, PN2, PC1 and PC2 subdomains"/>
    <property type="match status" value="3"/>
</dbReference>
<dbReference type="Gene3D" id="3.30.70.1430">
    <property type="entry name" value="Multidrug efflux transporter AcrB pore domain"/>
    <property type="match status" value="2"/>
</dbReference>
<feature type="transmembrane region" description="Helical" evidence="1">
    <location>
        <begin position="462"/>
        <end position="489"/>
    </location>
</feature>
<feature type="transmembrane region" description="Helical" evidence="1">
    <location>
        <begin position="996"/>
        <end position="1022"/>
    </location>
</feature>
<sequence length="1067" mass="118829">MDFVKTSIKRPIAIIMSMLIVLLLGFVAASKMELALMPEMELPYAIIMTQYTDAGPEEVENLVTIPIENAISNVENVKKIMSSSSEGFSVVQIEFSYGTDMNIAVSDLRDRVSMIEDFLPDDTGKSNIMKIEMDAMPIAFFVVSSENMDAYELKTFAEENIKNRLERQKGVASVDISGGLEREIRVEVDEDKVQGYGLDNQTIAQILRAENVNQSGGSVEYGEKSFAISTKLRMKSIEDVKRTPIPLPSGVILQLQDIARITESSKKVNSISRYNSTPCVLLSATKASDGNTVSAVEAMEKEVLRLQKDYPEVSIRIVVESATIIKDSIRNVMGNILIATVLSILILLIFLKNVGLTGVIAISMPLSIIGTFVMLYFSGTTINIVSLGGLSIGVGMLVDNSIVVLENIYRYRTKLEYDKIRGTYLGTKEVLSSIVASTLTTIVVFLPFVFAEGIVIQMMRDLALAVVFSLTMSLLAAMTVVPMLAGNYVNNVHRNRSKKYFRFINPLMDLFDKSIKRLTKRYETLLAWSLTRKKRVLALSLLISIGSLFLLPFVGMEFLPQEDEGEFRVIVEAPKGSKLSSVDELSLKVEEELMQLPEVQNFTVRMIGESSGMESLILGAGGRSTIEVDLVPKEERDKSTAEVIEEVREKMKEIAGAQINVKMSSSMNMSSGGSGLSVEVYGDDLEKLAEISKELERQIGYIEGTREVSSSFKLKNRQIAIRLDRDKIRQYGLTGTEVAMQIKDAVSGIKATTLKDRGRELDVRIVYPRSDELTMTTFKNVSVRTRTGSYIPLSSLVSVETEEIASDIMRTHQTRLVIISADVYNRDLGSVSRDIESIIDQMKLPDGYSASLGGDTEMMNEAFESLMLVIILAILLVYMVMAAQFESLINPFIIMFTIPLAFTGGWILLFLFRANLTVMSLIGGLVLVGIVVNNGIVLISYIDTLRQRDGYEVHEAVLKACPIRLRPILMTALTTILGQMPMIFSTGQNNETVKSMGLVIAGGLTTSTFLTLLVIPLLYLIFDKLSTRFKRRWKTPERKTFFELEELCRDWDQQDVERLKNEDLSVR</sequence>
<dbReference type="SUPFAM" id="SSF82714">
    <property type="entry name" value="Multidrug efflux transporter AcrB TolC docking domain, DN and DC subdomains"/>
    <property type="match status" value="2"/>
</dbReference>
<keyword evidence="1" id="KW-0812">Transmembrane</keyword>
<dbReference type="Pfam" id="PF00873">
    <property type="entry name" value="ACR_tran"/>
    <property type="match status" value="1"/>
</dbReference>
<dbReference type="PANTHER" id="PTHR32063:SF0">
    <property type="entry name" value="SWARMING MOTILITY PROTEIN SWRC"/>
    <property type="match status" value="1"/>
</dbReference>
<feature type="transmembrane region" description="Helical" evidence="1">
    <location>
        <begin position="963"/>
        <end position="984"/>
    </location>
</feature>
<comment type="caution">
    <text evidence="2">The sequence shown here is derived from an EMBL/GenBank/DDBJ whole genome shotgun (WGS) entry which is preliminary data.</text>
</comment>
<evidence type="ECO:0000313" key="2">
    <source>
        <dbReference type="EMBL" id="MFC4803649.1"/>
    </source>
</evidence>
<keyword evidence="1" id="KW-1133">Transmembrane helix</keyword>
<dbReference type="Gene3D" id="3.30.70.1440">
    <property type="entry name" value="Multidrug efflux transporter AcrB pore domain"/>
    <property type="match status" value="1"/>
</dbReference>
<evidence type="ECO:0000313" key="3">
    <source>
        <dbReference type="Proteomes" id="UP001595916"/>
    </source>
</evidence>
<name>A0ABV9QI67_9FIRM</name>
<dbReference type="EMBL" id="JBHSHL010000003">
    <property type="protein sequence ID" value="MFC4803649.1"/>
    <property type="molecule type" value="Genomic_DNA"/>
</dbReference>
<dbReference type="SUPFAM" id="SSF82866">
    <property type="entry name" value="Multidrug efflux transporter AcrB transmembrane domain"/>
    <property type="match status" value="2"/>
</dbReference>
<keyword evidence="1" id="KW-0472">Membrane</keyword>
<dbReference type="RefSeq" id="WP_379787094.1">
    <property type="nucleotide sequence ID" value="NZ_JBHSHL010000003.1"/>
</dbReference>
<reference evidence="3" key="1">
    <citation type="journal article" date="2019" name="Int. J. Syst. Evol. Microbiol.">
        <title>The Global Catalogue of Microorganisms (GCM) 10K type strain sequencing project: providing services to taxonomists for standard genome sequencing and annotation.</title>
        <authorList>
            <consortium name="The Broad Institute Genomics Platform"/>
            <consortium name="The Broad Institute Genome Sequencing Center for Infectious Disease"/>
            <person name="Wu L."/>
            <person name="Ma J."/>
        </authorList>
    </citation>
    <scope>NUCLEOTIDE SEQUENCE [LARGE SCALE GENOMIC DNA]</scope>
    <source>
        <strain evidence="3">CCUG 46385</strain>
    </source>
</reference>
<accession>A0ABV9QI67</accession>
<evidence type="ECO:0000256" key="1">
    <source>
        <dbReference type="SAM" id="Phobius"/>
    </source>
</evidence>
<dbReference type="Gene3D" id="3.30.70.1320">
    <property type="entry name" value="Multidrug efflux transporter AcrB pore domain like"/>
    <property type="match status" value="1"/>
</dbReference>
<gene>
    <name evidence="2" type="ORF">ACFO4R_01000</name>
</gene>
<feature type="transmembrane region" description="Helical" evidence="1">
    <location>
        <begin position="430"/>
        <end position="450"/>
    </location>
</feature>
<feature type="transmembrane region" description="Helical" evidence="1">
    <location>
        <begin position="866"/>
        <end position="885"/>
    </location>
</feature>
<dbReference type="Proteomes" id="UP001595916">
    <property type="component" value="Unassembled WGS sequence"/>
</dbReference>
<feature type="transmembrane region" description="Helical" evidence="1">
    <location>
        <begin position="332"/>
        <end position="351"/>
    </location>
</feature>
<feature type="transmembrane region" description="Helical" evidence="1">
    <location>
        <begin position="918"/>
        <end position="942"/>
    </location>
</feature>
<dbReference type="Gene3D" id="3.30.2090.10">
    <property type="entry name" value="Multidrug efflux transporter AcrB TolC docking domain, DN and DC subdomains"/>
    <property type="match status" value="2"/>
</dbReference>
<feature type="transmembrane region" description="Helical" evidence="1">
    <location>
        <begin position="12"/>
        <end position="30"/>
    </location>
</feature>
<feature type="transmembrane region" description="Helical" evidence="1">
    <location>
        <begin position="892"/>
        <end position="912"/>
    </location>
</feature>
<feature type="transmembrane region" description="Helical" evidence="1">
    <location>
        <begin position="384"/>
        <end position="409"/>
    </location>
</feature>
<feature type="transmembrane region" description="Helical" evidence="1">
    <location>
        <begin position="358"/>
        <end position="378"/>
    </location>
</feature>
<dbReference type="PRINTS" id="PR00702">
    <property type="entry name" value="ACRIFLAVINRP"/>
</dbReference>
<dbReference type="PANTHER" id="PTHR32063">
    <property type="match status" value="1"/>
</dbReference>
<protein>
    <submittedName>
        <fullName evidence="2">Efflux RND transporter permease subunit</fullName>
    </submittedName>
</protein>